<evidence type="ECO:0000313" key="2">
    <source>
        <dbReference type="Proteomes" id="UP000466931"/>
    </source>
</evidence>
<accession>A0A7I7Y5Y8</accession>
<proteinExistence type="predicted"/>
<organism evidence="1 2">
    <name type="scientific">Mycolicibacterium confluentis</name>
    <dbReference type="NCBI Taxonomy" id="28047"/>
    <lineage>
        <taxon>Bacteria</taxon>
        <taxon>Bacillati</taxon>
        <taxon>Actinomycetota</taxon>
        <taxon>Actinomycetes</taxon>
        <taxon>Mycobacteriales</taxon>
        <taxon>Mycobacteriaceae</taxon>
        <taxon>Mycolicibacterium</taxon>
    </lineage>
</organism>
<sequence length="80" mass="8409">MGFKRVAGTVLCAGALSAGALGVGLGTAQADDDWVPWVPNIPNIDRIHWNPLPPGQVKQLCPWHSPPGHWIGGPHGIPCT</sequence>
<gene>
    <name evidence="1" type="ORF">MCNF_53090</name>
</gene>
<dbReference type="Proteomes" id="UP000466931">
    <property type="component" value="Chromosome"/>
</dbReference>
<dbReference type="EMBL" id="AP022612">
    <property type="protein sequence ID" value="BBZ36704.1"/>
    <property type="molecule type" value="Genomic_DNA"/>
</dbReference>
<keyword evidence="2" id="KW-1185">Reference proteome</keyword>
<dbReference type="AlphaFoldDB" id="A0A7I7Y5Y8"/>
<evidence type="ECO:0000313" key="1">
    <source>
        <dbReference type="EMBL" id="BBZ36704.1"/>
    </source>
</evidence>
<dbReference type="RefSeq" id="WP_085154195.1">
    <property type="nucleotide sequence ID" value="NZ_AP022612.1"/>
</dbReference>
<protein>
    <submittedName>
        <fullName evidence="1">Uncharacterized protein</fullName>
    </submittedName>
</protein>
<reference evidence="1" key="1">
    <citation type="journal article" date="2019" name="Emerg. Microbes Infect.">
        <title>Comprehensive subspecies identification of 175 nontuberculous mycobacteria species based on 7547 genomic profiles.</title>
        <authorList>
            <person name="Matsumoto Y."/>
            <person name="Kinjo T."/>
            <person name="Motooka D."/>
            <person name="Nabeya D."/>
            <person name="Jung N."/>
            <person name="Uechi K."/>
            <person name="Horii T."/>
            <person name="Iida T."/>
            <person name="Fujita J."/>
            <person name="Nakamura S."/>
        </authorList>
    </citation>
    <scope>NUCLEOTIDE SEQUENCE [LARGE SCALE GENOMIC DNA]</scope>
    <source>
        <strain evidence="1">JCM 13671</strain>
    </source>
</reference>
<reference evidence="1" key="2">
    <citation type="submission" date="2020-02" db="EMBL/GenBank/DDBJ databases">
        <authorList>
            <person name="Matsumoto Y."/>
            <person name="Motooka D."/>
            <person name="Nakamura S."/>
        </authorList>
    </citation>
    <scope>NUCLEOTIDE SEQUENCE</scope>
    <source>
        <strain evidence="1">JCM 13671</strain>
    </source>
</reference>
<name>A0A7I7Y5Y8_9MYCO</name>